<keyword evidence="3" id="KW-1185">Reference proteome</keyword>
<dbReference type="AlphaFoldDB" id="A0A915DLP9"/>
<evidence type="ECO:0000256" key="1">
    <source>
        <dbReference type="SAM" id="Coils"/>
    </source>
</evidence>
<evidence type="ECO:0000313" key="4">
    <source>
        <dbReference type="WBParaSite" id="jg20900"/>
    </source>
</evidence>
<keyword evidence="1" id="KW-0175">Coiled coil</keyword>
<feature type="transmembrane region" description="Helical" evidence="2">
    <location>
        <begin position="170"/>
        <end position="192"/>
    </location>
</feature>
<reference evidence="4" key="1">
    <citation type="submission" date="2022-11" db="UniProtKB">
        <authorList>
            <consortium name="WormBaseParasite"/>
        </authorList>
    </citation>
    <scope>IDENTIFICATION</scope>
</reference>
<keyword evidence="2" id="KW-0472">Membrane</keyword>
<feature type="coiled-coil region" evidence="1">
    <location>
        <begin position="8"/>
        <end position="35"/>
    </location>
</feature>
<proteinExistence type="predicted"/>
<organism evidence="3 4">
    <name type="scientific">Ditylenchus dipsaci</name>
    <dbReference type="NCBI Taxonomy" id="166011"/>
    <lineage>
        <taxon>Eukaryota</taxon>
        <taxon>Metazoa</taxon>
        <taxon>Ecdysozoa</taxon>
        <taxon>Nematoda</taxon>
        <taxon>Chromadorea</taxon>
        <taxon>Rhabditida</taxon>
        <taxon>Tylenchina</taxon>
        <taxon>Tylenchomorpha</taxon>
        <taxon>Sphaerularioidea</taxon>
        <taxon>Anguinidae</taxon>
        <taxon>Anguininae</taxon>
        <taxon>Ditylenchus</taxon>
    </lineage>
</organism>
<dbReference type="Proteomes" id="UP000887574">
    <property type="component" value="Unplaced"/>
</dbReference>
<sequence>MDGRVLPMQDQIQLLNQMEQDLESIDKQLDPFQKKLLDVAQNHQKFLDTLKGGSFWPASWKEATALLKDSAIAGGIASVGSIPLNLIVMFNSWYLMPAAAIANQVATSTAGAMIPMEISKIQRFTKAAFLLKTQSGEKEKLAKEATEEEIYQEFVKLRVKLAMTLGKTSSFATTSMGIGSFLGFITGFLYFAC</sequence>
<evidence type="ECO:0000256" key="2">
    <source>
        <dbReference type="SAM" id="Phobius"/>
    </source>
</evidence>
<keyword evidence="2" id="KW-1133">Transmembrane helix</keyword>
<name>A0A915DLP9_9BILA</name>
<dbReference type="WBParaSite" id="jg20900">
    <property type="protein sequence ID" value="jg20900"/>
    <property type="gene ID" value="jg20900"/>
</dbReference>
<accession>A0A915DLP9</accession>
<keyword evidence="2" id="KW-0812">Transmembrane</keyword>
<evidence type="ECO:0000313" key="3">
    <source>
        <dbReference type="Proteomes" id="UP000887574"/>
    </source>
</evidence>
<protein>
    <submittedName>
        <fullName evidence="4">Uncharacterized protein</fullName>
    </submittedName>
</protein>